<dbReference type="EMBL" id="CCJV01000139">
    <property type="protein sequence ID" value="CDT63575.1"/>
    <property type="molecule type" value="Genomic_DNA"/>
</dbReference>
<accession>A0A822MZH4</accession>
<dbReference type="RefSeq" id="WP_048666282.1">
    <property type="nucleotide sequence ID" value="NZ_AP025477.1"/>
</dbReference>
<evidence type="ECO:0000313" key="2">
    <source>
        <dbReference type="Proteomes" id="UP000049495"/>
    </source>
</evidence>
<evidence type="ECO:0000313" key="1">
    <source>
        <dbReference type="EMBL" id="CDT63575.1"/>
    </source>
</evidence>
<protein>
    <submittedName>
        <fullName evidence="1">Uncharacterized protein</fullName>
    </submittedName>
</protein>
<gene>
    <name evidence="1" type="ORF">VCR5J5_750032</name>
</gene>
<dbReference type="Proteomes" id="UP000049495">
    <property type="component" value="Unassembled WGS sequence"/>
</dbReference>
<sequence length="102" mass="11939">MILKTKQKKKEKKKIVRVDLYTRIKKALEDDKYTFRTIGGVAKAANVSEAEVKKALQEHKEEVVELYRKGVNGEKLVTTRKHYQKKATWKEKMMGAVLNRVY</sequence>
<dbReference type="AlphaFoldDB" id="A0A822MZH4"/>
<comment type="caution">
    <text evidence="1">The sequence shown here is derived from an EMBL/GenBank/DDBJ whole genome shotgun (WGS) entry which is preliminary data.</text>
</comment>
<name>A0A822MZH4_9VIBR</name>
<organism evidence="1 2">
    <name type="scientific">Vibrio crassostreae</name>
    <dbReference type="NCBI Taxonomy" id="246167"/>
    <lineage>
        <taxon>Bacteria</taxon>
        <taxon>Pseudomonadati</taxon>
        <taxon>Pseudomonadota</taxon>
        <taxon>Gammaproteobacteria</taxon>
        <taxon>Vibrionales</taxon>
        <taxon>Vibrionaceae</taxon>
        <taxon>Vibrio</taxon>
    </lineage>
</organism>
<dbReference type="GeneID" id="93902515"/>
<proteinExistence type="predicted"/>
<reference evidence="2" key="1">
    <citation type="submission" date="2014-06" db="EMBL/GenBank/DDBJ databases">
        <authorList>
            <person name="Le Roux Frederique"/>
        </authorList>
    </citation>
    <scope>NUCLEOTIDE SEQUENCE [LARGE SCALE GENOMIC DNA]</scope>
    <source>
        <strain evidence="2">J5-5</strain>
    </source>
</reference>